<dbReference type="GO" id="GO:0003677">
    <property type="term" value="F:DNA binding"/>
    <property type="evidence" value="ECO:0007669"/>
    <property type="project" value="UniProtKB-KW"/>
</dbReference>
<evidence type="ECO:0000313" key="6">
    <source>
        <dbReference type="EMBL" id="GAA0145657.1"/>
    </source>
</evidence>
<dbReference type="Proteomes" id="UP001454036">
    <property type="component" value="Unassembled WGS sequence"/>
</dbReference>
<evidence type="ECO:0008006" key="8">
    <source>
        <dbReference type="Google" id="ProtNLM"/>
    </source>
</evidence>
<evidence type="ECO:0000256" key="2">
    <source>
        <dbReference type="ARBA" id="ARBA00023015"/>
    </source>
</evidence>
<keyword evidence="4" id="KW-0804">Transcription</keyword>
<evidence type="ECO:0000256" key="5">
    <source>
        <dbReference type="ARBA" id="ARBA00023242"/>
    </source>
</evidence>
<dbReference type="AlphaFoldDB" id="A0AAV3P1V0"/>
<evidence type="ECO:0000313" key="7">
    <source>
        <dbReference type="Proteomes" id="UP001454036"/>
    </source>
</evidence>
<protein>
    <recommendedName>
        <fullName evidence="8">TF-B3 domain-containing protein</fullName>
    </recommendedName>
</protein>
<keyword evidence="2" id="KW-0805">Transcription regulation</keyword>
<evidence type="ECO:0000256" key="1">
    <source>
        <dbReference type="ARBA" id="ARBA00004123"/>
    </source>
</evidence>
<accession>A0AAV3P1V0</accession>
<dbReference type="Gene3D" id="2.40.330.10">
    <property type="entry name" value="DNA-binding pseudobarrel domain"/>
    <property type="match status" value="1"/>
</dbReference>
<reference evidence="6 7" key="1">
    <citation type="submission" date="2024-01" db="EMBL/GenBank/DDBJ databases">
        <title>The complete chloroplast genome sequence of Lithospermum erythrorhizon: insights into the phylogenetic relationship among Boraginaceae species and the maternal lineages of purple gromwells.</title>
        <authorList>
            <person name="Okada T."/>
            <person name="Watanabe K."/>
        </authorList>
    </citation>
    <scope>NUCLEOTIDE SEQUENCE [LARGE SCALE GENOMIC DNA]</scope>
</reference>
<dbReference type="InterPro" id="IPR015300">
    <property type="entry name" value="DNA-bd_pseudobarrel_sf"/>
</dbReference>
<proteinExistence type="predicted"/>
<evidence type="ECO:0000256" key="4">
    <source>
        <dbReference type="ARBA" id="ARBA00023163"/>
    </source>
</evidence>
<evidence type="ECO:0000256" key="3">
    <source>
        <dbReference type="ARBA" id="ARBA00023125"/>
    </source>
</evidence>
<name>A0AAV3P1V0_LITER</name>
<keyword evidence="7" id="KW-1185">Reference proteome</keyword>
<dbReference type="EMBL" id="BAABME010000814">
    <property type="protein sequence ID" value="GAA0145657.1"/>
    <property type="molecule type" value="Genomic_DNA"/>
</dbReference>
<dbReference type="GO" id="GO:0005634">
    <property type="term" value="C:nucleus"/>
    <property type="evidence" value="ECO:0007669"/>
    <property type="project" value="UniProtKB-SubCell"/>
</dbReference>
<organism evidence="6 7">
    <name type="scientific">Lithospermum erythrorhizon</name>
    <name type="common">Purple gromwell</name>
    <name type="synonym">Lithospermum officinale var. erythrorhizon</name>
    <dbReference type="NCBI Taxonomy" id="34254"/>
    <lineage>
        <taxon>Eukaryota</taxon>
        <taxon>Viridiplantae</taxon>
        <taxon>Streptophyta</taxon>
        <taxon>Embryophyta</taxon>
        <taxon>Tracheophyta</taxon>
        <taxon>Spermatophyta</taxon>
        <taxon>Magnoliopsida</taxon>
        <taxon>eudicotyledons</taxon>
        <taxon>Gunneridae</taxon>
        <taxon>Pentapetalae</taxon>
        <taxon>asterids</taxon>
        <taxon>lamiids</taxon>
        <taxon>Boraginales</taxon>
        <taxon>Boraginaceae</taxon>
        <taxon>Boraginoideae</taxon>
        <taxon>Lithospermeae</taxon>
        <taxon>Lithospermum</taxon>
    </lineage>
</organism>
<keyword evidence="3" id="KW-0238">DNA-binding</keyword>
<comment type="caution">
    <text evidence="6">The sequence shown here is derived from an EMBL/GenBank/DDBJ whole genome shotgun (WGS) entry which is preliminary data.</text>
</comment>
<comment type="subcellular location">
    <subcellularLocation>
        <location evidence="1">Nucleus</location>
    </subcellularLocation>
</comment>
<keyword evidence="5" id="KW-0539">Nucleus</keyword>
<gene>
    <name evidence="6" type="ORF">LIER_05804</name>
</gene>
<sequence length="436" mass="48915">MRNLAHGGACSECTTNCLLVHKNPMYPFNSVDRVFKRISGKDLSEVMFVPSRVAHEKKWRKYTNREACLEDTTGEKYPVKIYEVENAVAFTEGWFEAVSSDSKKSPSSSVVSKPLCGEDTGGKMLHLDHAPLDMDPLYMVNRDAQFVDNRTCLLDLSSFEKLEDHSAAAERRFSTPVPQPYKKENDVIEIEPRISMAVNAGVRSCTHVSKMIVCRDRFGLADNIPTQRDVSISETPSYKAKLDNKKNIDRSGSAYSAQDKRRKVATGGNPNLQFLISSKKTDLISIKKYCTVPISLSISFLPFGSFGTGKAFKTVKKELNTGDELFGHRQRLSEDIFRECSSAVVDDKPYLCCSCAATAVAAAICSIAREKLRIIYLRAPDRKVLPVMYQQRNGAMVLTSGWRVFKSMYRLHAGCRCRIELEDASKRVYGFEVISK</sequence>
<dbReference type="SUPFAM" id="SSF101936">
    <property type="entry name" value="DNA-binding pseudobarrel domain"/>
    <property type="match status" value="1"/>
</dbReference>